<dbReference type="InterPro" id="IPR045862">
    <property type="entry name" value="Trf4-like"/>
</dbReference>
<feature type="region of interest" description="Disordered" evidence="3">
    <location>
        <begin position="272"/>
        <end position="301"/>
    </location>
</feature>
<dbReference type="GO" id="GO:1990817">
    <property type="term" value="F:poly(A) RNA polymerase activity"/>
    <property type="evidence" value="ECO:0007669"/>
    <property type="project" value="InterPro"/>
</dbReference>
<feature type="domain" description="U1-type" evidence="4">
    <location>
        <begin position="152"/>
        <end position="185"/>
    </location>
</feature>
<dbReference type="SMART" id="SM00451">
    <property type="entry name" value="ZnF_U1"/>
    <property type="match status" value="4"/>
</dbReference>
<sequence>MMVKNMKAERDSDDVSPIVEVIEDDDCPRNMVKCEICAVRVMSKSLVSHCSGAKHNKRVQERLARDKKKKEMGEREVSASVGPEVDDGVLGAQGDMMRCHLCNILIVPAASHEHLNGKRHKKNLSKVLKEIDGGRDEVLGQVSAKDADAIGKGWSWCNICSKRVPPGSFSEHIAGARHKKKAQSLGPLQTVESTGEDQDHEEKKPPVVLQPRITGAEEKTNQETAAKDGKDKTKIPNGFSWCNVCELPFPTANMKQHSDGSRHKKKLLIGKEQISGYGPTRNGGVLSSRNPEGEPPSECVSPVKSPRLFNCELCQCLVVGSLETHRLSESHRHILFAALQELNDESFPPFCPSCNVPIQEPVDDHFASISHLKNAEATRGEKTQAPSSFDDITHVPPTENYREASDKRTRSKKKTNPNSQQPVLDSPVRLLKPKRRTTHDPGAQGELEPSTSAASPTSSTWTPRSEYEGDDESDTSSGKPNIEYNEEKDQYGILHGTSNSSTSEEEEPDNEGELGGVSEAVGGEMQAGDLSGLMKKTGENVGSEMEDMEVLVEEDEGLEEEDDDGDGSGERYSPVELGALDGMNPVSSPSKEGAMVRSLLQDARRRTEGDVKRRRKMEELDEFIPLGFEFQREDDEGNGQFMREDGELDHDEYVPGSLPPWVVSDEVKILLECNADLETILHYEILDFEKYMTPTEAEHDARADLVERVRDIISSIWPECTALVFGSYASGLFLPSSDVDICVMPFEPEQGATEHLHAVADAMRDAGFVKKIQLIERTKVPLVKIVDKETTIQCDISFGRANGPNNVPLIKEYTQNFPGLRALLLVAKCFLHQRNLNEVYRGGVGSYALLLLIVSHLQMWEKNFPSSCGSLGALLIDFFDLYGRKFNYVNSGIRIKGGGGYFVKEDQYPPDPTAPELLSIEDPQDVTNELCRNSHSILTVRKAFTTAYDKITQWKASDGAPTPLSSILNVDDFIWSRKNAVEEEWQKTYQSRKEKRRRLP</sequence>
<dbReference type="SUPFAM" id="SSF81301">
    <property type="entry name" value="Nucleotidyltransferase"/>
    <property type="match status" value="1"/>
</dbReference>
<dbReference type="SUPFAM" id="SSF81631">
    <property type="entry name" value="PAP/OAS1 substrate-binding domain"/>
    <property type="match status" value="1"/>
</dbReference>
<feature type="domain" description="U1-type" evidence="4">
    <location>
        <begin position="34"/>
        <end position="62"/>
    </location>
</feature>
<dbReference type="Pfam" id="PF03828">
    <property type="entry name" value="PAP_assoc"/>
    <property type="match status" value="1"/>
</dbReference>
<evidence type="ECO:0000256" key="2">
    <source>
        <dbReference type="ARBA" id="ARBA00022842"/>
    </source>
</evidence>
<dbReference type="GO" id="GO:0043634">
    <property type="term" value="P:polyadenylation-dependent ncRNA catabolic process"/>
    <property type="evidence" value="ECO:0007669"/>
    <property type="project" value="TreeGrafter"/>
</dbReference>
<reference evidence="5" key="1">
    <citation type="submission" date="2021-01" db="EMBL/GenBank/DDBJ databases">
        <authorList>
            <person name="Corre E."/>
            <person name="Pelletier E."/>
            <person name="Niang G."/>
            <person name="Scheremetjew M."/>
            <person name="Finn R."/>
            <person name="Kale V."/>
            <person name="Holt S."/>
            <person name="Cochrane G."/>
            <person name="Meng A."/>
            <person name="Brown T."/>
            <person name="Cohen L."/>
        </authorList>
    </citation>
    <scope>NUCLEOTIDE SEQUENCE</scope>
    <source>
        <strain evidence="5">SAG 36.94</strain>
    </source>
</reference>
<dbReference type="Gene3D" id="1.10.1410.10">
    <property type="match status" value="1"/>
</dbReference>
<dbReference type="AlphaFoldDB" id="A0A7S1XFM2"/>
<dbReference type="GO" id="GO:0005730">
    <property type="term" value="C:nucleolus"/>
    <property type="evidence" value="ECO:0007669"/>
    <property type="project" value="TreeGrafter"/>
</dbReference>
<dbReference type="InterPro" id="IPR043519">
    <property type="entry name" value="NT_sf"/>
</dbReference>
<dbReference type="EMBL" id="HBGH01011463">
    <property type="protein sequence ID" value="CAD9234274.1"/>
    <property type="molecule type" value="Transcribed_RNA"/>
</dbReference>
<organism evidence="5">
    <name type="scientific">Compsopogon caeruleus</name>
    <dbReference type="NCBI Taxonomy" id="31354"/>
    <lineage>
        <taxon>Eukaryota</taxon>
        <taxon>Rhodophyta</taxon>
        <taxon>Compsopogonophyceae</taxon>
        <taxon>Compsopogonales</taxon>
        <taxon>Compsopogonaceae</taxon>
        <taxon>Compsopogon</taxon>
    </lineage>
</organism>
<feature type="region of interest" description="Disordered" evidence="3">
    <location>
        <begin position="554"/>
        <end position="573"/>
    </location>
</feature>
<proteinExistence type="predicted"/>
<feature type="compositionally biased region" description="Acidic residues" evidence="3">
    <location>
        <begin position="503"/>
        <end position="512"/>
    </location>
</feature>
<feature type="region of interest" description="Disordered" evidence="3">
    <location>
        <begin position="61"/>
        <end position="80"/>
    </location>
</feature>
<feature type="compositionally biased region" description="Low complexity" evidence="3">
    <location>
        <begin position="449"/>
        <end position="464"/>
    </location>
</feature>
<accession>A0A7S1XFM2</accession>
<dbReference type="PANTHER" id="PTHR23092:SF15">
    <property type="entry name" value="INACTIVE NON-CANONICAL POLY(A) RNA POLYMERASE PROTEIN TRF4-2-RELATED"/>
    <property type="match status" value="1"/>
</dbReference>
<feature type="compositionally biased region" description="Basic and acidic residues" evidence="3">
    <location>
        <begin position="215"/>
        <end position="232"/>
    </location>
</feature>
<dbReference type="Gene3D" id="3.30.460.10">
    <property type="entry name" value="Beta Polymerase, domain 2"/>
    <property type="match status" value="1"/>
</dbReference>
<protein>
    <recommendedName>
        <fullName evidence="4">U1-type domain-containing protein</fullName>
    </recommendedName>
</protein>
<evidence type="ECO:0000256" key="3">
    <source>
        <dbReference type="SAM" id="MobiDB-lite"/>
    </source>
</evidence>
<feature type="region of interest" description="Disordered" evidence="3">
    <location>
        <begin position="177"/>
        <end position="232"/>
    </location>
</feature>
<dbReference type="PANTHER" id="PTHR23092">
    <property type="entry name" value="POLY(A) RNA POLYMERASE"/>
    <property type="match status" value="1"/>
</dbReference>
<dbReference type="InterPro" id="IPR003604">
    <property type="entry name" value="Matrin/U1-like-C_Znf_C2H2"/>
</dbReference>
<evidence type="ECO:0000256" key="1">
    <source>
        <dbReference type="ARBA" id="ARBA00022723"/>
    </source>
</evidence>
<dbReference type="GO" id="GO:0031499">
    <property type="term" value="C:TRAMP complex"/>
    <property type="evidence" value="ECO:0007669"/>
    <property type="project" value="TreeGrafter"/>
</dbReference>
<keyword evidence="2" id="KW-0460">Magnesium</keyword>
<evidence type="ECO:0000313" key="5">
    <source>
        <dbReference type="EMBL" id="CAD9234274.1"/>
    </source>
</evidence>
<feature type="compositionally biased region" description="Basic and acidic residues" evidence="3">
    <location>
        <begin position="61"/>
        <end position="77"/>
    </location>
</feature>
<dbReference type="Pfam" id="PF22600">
    <property type="entry name" value="MTPAP-like_central"/>
    <property type="match status" value="1"/>
</dbReference>
<feature type="domain" description="U1-type" evidence="4">
    <location>
        <begin position="94"/>
        <end position="127"/>
    </location>
</feature>
<dbReference type="GO" id="GO:0003729">
    <property type="term" value="F:mRNA binding"/>
    <property type="evidence" value="ECO:0007669"/>
    <property type="project" value="TreeGrafter"/>
</dbReference>
<feature type="region of interest" description="Disordered" evidence="3">
    <location>
        <begin position="375"/>
        <end position="546"/>
    </location>
</feature>
<dbReference type="GO" id="GO:0008270">
    <property type="term" value="F:zinc ion binding"/>
    <property type="evidence" value="ECO:0007669"/>
    <property type="project" value="InterPro"/>
</dbReference>
<name>A0A7S1XFM2_9RHOD</name>
<dbReference type="GO" id="GO:0031123">
    <property type="term" value="P:RNA 3'-end processing"/>
    <property type="evidence" value="ECO:0007669"/>
    <property type="project" value="TreeGrafter"/>
</dbReference>
<gene>
    <name evidence="5" type="ORF">CCAE0312_LOCUS6362</name>
</gene>
<dbReference type="InterPro" id="IPR054708">
    <property type="entry name" value="MTPAP-like_central"/>
</dbReference>
<evidence type="ECO:0000259" key="4">
    <source>
        <dbReference type="SMART" id="SM00451"/>
    </source>
</evidence>
<dbReference type="CDD" id="cd05402">
    <property type="entry name" value="NT_PAP_TUTase"/>
    <property type="match status" value="1"/>
</dbReference>
<feature type="compositionally biased region" description="Acidic residues" evidence="3">
    <location>
        <begin position="554"/>
        <end position="567"/>
    </location>
</feature>
<dbReference type="InterPro" id="IPR002058">
    <property type="entry name" value="PAP_assoc"/>
</dbReference>
<feature type="domain" description="U1-type" evidence="4">
    <location>
        <begin position="237"/>
        <end position="270"/>
    </location>
</feature>
<keyword evidence="1" id="KW-0479">Metal-binding</keyword>